<evidence type="ECO:0000256" key="2">
    <source>
        <dbReference type="SAM" id="SignalP"/>
    </source>
</evidence>
<dbReference type="GO" id="GO:0005762">
    <property type="term" value="C:mitochondrial large ribosomal subunit"/>
    <property type="evidence" value="ECO:0007669"/>
    <property type="project" value="TreeGrafter"/>
</dbReference>
<dbReference type="Proteomes" id="UP001054902">
    <property type="component" value="Unassembled WGS sequence"/>
</dbReference>
<dbReference type="FunFam" id="3.30.160.20:FF:000046">
    <property type="entry name" value="Peptidyl-tRNA hydrolase ICT1"/>
    <property type="match status" value="1"/>
</dbReference>
<dbReference type="GO" id="GO:0016150">
    <property type="term" value="F:translation release factor activity, codon nonspecific"/>
    <property type="evidence" value="ECO:0007669"/>
    <property type="project" value="TreeGrafter"/>
</dbReference>
<dbReference type="InterPro" id="IPR052104">
    <property type="entry name" value="Mito_Release_Factor_mL62"/>
</dbReference>
<feature type="compositionally biased region" description="Basic and acidic residues" evidence="1">
    <location>
        <begin position="239"/>
        <end position="248"/>
    </location>
</feature>
<feature type="region of interest" description="Disordered" evidence="1">
    <location>
        <begin position="212"/>
        <end position="248"/>
    </location>
</feature>
<dbReference type="PANTHER" id="PTHR11075:SF54">
    <property type="entry name" value="LARGE RIBOSOMAL SUBUNIT PROTEIN ML62"/>
    <property type="match status" value="1"/>
</dbReference>
<dbReference type="GO" id="GO:0004045">
    <property type="term" value="F:peptidyl-tRNA hydrolase activity"/>
    <property type="evidence" value="ECO:0007669"/>
    <property type="project" value="TreeGrafter"/>
</dbReference>
<dbReference type="Gene3D" id="3.30.160.20">
    <property type="match status" value="1"/>
</dbReference>
<feature type="domain" description="Prokaryotic-type class I peptide chain release factors" evidence="3">
    <location>
        <begin position="116"/>
        <end position="246"/>
    </location>
</feature>
<evidence type="ECO:0000256" key="1">
    <source>
        <dbReference type="SAM" id="MobiDB-lite"/>
    </source>
</evidence>
<accession>A0AAD3CR57</accession>
<dbReference type="InterPro" id="IPR000352">
    <property type="entry name" value="Pep_chain_release_fac_I"/>
</dbReference>
<comment type="caution">
    <text evidence="4">The sequence shown here is derived from an EMBL/GenBank/DDBJ whole genome shotgun (WGS) entry which is preliminary data.</text>
</comment>
<dbReference type="SUPFAM" id="SSF110916">
    <property type="entry name" value="Peptidyl-tRNA hydrolase domain-like"/>
    <property type="match status" value="1"/>
</dbReference>
<dbReference type="Pfam" id="PF00472">
    <property type="entry name" value="RF-1"/>
    <property type="match status" value="1"/>
</dbReference>
<evidence type="ECO:0000313" key="5">
    <source>
        <dbReference type="Proteomes" id="UP001054902"/>
    </source>
</evidence>
<feature type="chain" id="PRO_5042233552" description="Prokaryotic-type class I peptide chain release factors domain-containing protein" evidence="2">
    <location>
        <begin position="27"/>
        <end position="248"/>
    </location>
</feature>
<dbReference type="EMBL" id="BLLK01000038">
    <property type="protein sequence ID" value="GFH49585.1"/>
    <property type="molecule type" value="Genomic_DNA"/>
</dbReference>
<reference evidence="4 5" key="1">
    <citation type="journal article" date="2021" name="Sci. Rep.">
        <title>The genome of the diatom Chaetoceros tenuissimus carries an ancient integrated fragment of an extant virus.</title>
        <authorList>
            <person name="Hongo Y."/>
            <person name="Kimura K."/>
            <person name="Takaki Y."/>
            <person name="Yoshida Y."/>
            <person name="Baba S."/>
            <person name="Kobayashi G."/>
            <person name="Nagasaki K."/>
            <person name="Hano T."/>
            <person name="Tomaru Y."/>
        </authorList>
    </citation>
    <scope>NUCLEOTIDE SEQUENCE [LARGE SCALE GENOMIC DNA]</scope>
    <source>
        <strain evidence="4 5">NIES-3715</strain>
    </source>
</reference>
<proteinExistence type="predicted"/>
<dbReference type="GO" id="GO:0070126">
    <property type="term" value="P:mitochondrial translational termination"/>
    <property type="evidence" value="ECO:0007669"/>
    <property type="project" value="TreeGrafter"/>
</dbReference>
<dbReference type="PANTHER" id="PTHR11075">
    <property type="entry name" value="PEPTIDE CHAIN RELEASE FACTOR"/>
    <property type="match status" value="1"/>
</dbReference>
<sequence>MSSSRAFKSAAAFQILLLSRQSVCRGFSTPIFLNHNAKHVTFGINDMRIRPFASSLLSKYSQTILYSSKEDEEKDSSNDFEPTWTYTPYKPPPKKPMGGQQRRYYKKNDDWVVPNKITIPEDKLEISFARSSGAGGQNVNKVNTQVILKLDVMGANWIPHEVRQRIKQNEANKINKEGQLIITSQEYRTQSQNRKDAFDKLQELILKNYPRPKVRKMRKGISKKAKAINKENKRKRSEVKKSRGRVDF</sequence>
<protein>
    <recommendedName>
        <fullName evidence="3">Prokaryotic-type class I peptide chain release factors domain-containing protein</fullName>
    </recommendedName>
</protein>
<feature type="signal peptide" evidence="2">
    <location>
        <begin position="1"/>
        <end position="26"/>
    </location>
</feature>
<feature type="region of interest" description="Disordered" evidence="1">
    <location>
        <begin position="71"/>
        <end position="101"/>
    </location>
</feature>
<feature type="compositionally biased region" description="Basic residues" evidence="1">
    <location>
        <begin position="212"/>
        <end position="238"/>
    </location>
</feature>
<dbReference type="AlphaFoldDB" id="A0AAD3CR57"/>
<organism evidence="4 5">
    <name type="scientific">Chaetoceros tenuissimus</name>
    <dbReference type="NCBI Taxonomy" id="426638"/>
    <lineage>
        <taxon>Eukaryota</taxon>
        <taxon>Sar</taxon>
        <taxon>Stramenopiles</taxon>
        <taxon>Ochrophyta</taxon>
        <taxon>Bacillariophyta</taxon>
        <taxon>Coscinodiscophyceae</taxon>
        <taxon>Chaetocerotophycidae</taxon>
        <taxon>Chaetocerotales</taxon>
        <taxon>Chaetocerotaceae</taxon>
        <taxon>Chaetoceros</taxon>
    </lineage>
</organism>
<keyword evidence="5" id="KW-1185">Reference proteome</keyword>
<evidence type="ECO:0000259" key="3">
    <source>
        <dbReference type="Pfam" id="PF00472"/>
    </source>
</evidence>
<gene>
    <name evidence="4" type="ORF">CTEN210_06061</name>
</gene>
<evidence type="ECO:0000313" key="4">
    <source>
        <dbReference type="EMBL" id="GFH49585.1"/>
    </source>
</evidence>
<keyword evidence="2" id="KW-0732">Signal</keyword>
<dbReference type="NCBIfam" id="NF006718">
    <property type="entry name" value="PRK09256.1"/>
    <property type="match status" value="1"/>
</dbReference>
<name>A0AAD3CR57_9STRA</name>